<gene>
    <name evidence="3" type="ORF">ADEAN_000806800</name>
</gene>
<dbReference type="VEuPathDB" id="TriTrypDB:ADEAN_000806800"/>
<keyword evidence="2" id="KW-0732">Signal</keyword>
<accession>A0A7G2CL47</accession>
<feature type="chain" id="PRO_5028821154" evidence="2">
    <location>
        <begin position="32"/>
        <end position="653"/>
    </location>
</feature>
<dbReference type="EMBL" id="LR877161">
    <property type="protein sequence ID" value="CAD2220546.1"/>
    <property type="molecule type" value="Genomic_DNA"/>
</dbReference>
<proteinExistence type="predicted"/>
<feature type="region of interest" description="Disordered" evidence="1">
    <location>
        <begin position="542"/>
        <end position="564"/>
    </location>
</feature>
<dbReference type="AlphaFoldDB" id="A0A7G2CL47"/>
<dbReference type="SUPFAM" id="SSF48452">
    <property type="entry name" value="TPR-like"/>
    <property type="match status" value="1"/>
</dbReference>
<evidence type="ECO:0000313" key="3">
    <source>
        <dbReference type="EMBL" id="CAD2220546.1"/>
    </source>
</evidence>
<evidence type="ECO:0000313" key="4">
    <source>
        <dbReference type="Proteomes" id="UP000515908"/>
    </source>
</evidence>
<keyword evidence="4" id="KW-1185">Reference proteome</keyword>
<reference evidence="3 4" key="1">
    <citation type="submission" date="2020-08" db="EMBL/GenBank/DDBJ databases">
        <authorList>
            <person name="Newling K."/>
            <person name="Davey J."/>
            <person name="Forrester S."/>
        </authorList>
    </citation>
    <scope>NUCLEOTIDE SEQUENCE [LARGE SCALE GENOMIC DNA]</scope>
    <source>
        <strain evidence="4">Crithidia deanei Carvalho (ATCC PRA-265)</strain>
    </source>
</reference>
<protein>
    <submittedName>
        <fullName evidence="3">Uncharacterized protein</fullName>
    </submittedName>
</protein>
<dbReference type="InterPro" id="IPR011990">
    <property type="entry name" value="TPR-like_helical_dom_sf"/>
</dbReference>
<dbReference type="Proteomes" id="UP000515908">
    <property type="component" value="Chromosome 17"/>
</dbReference>
<feature type="signal peptide" evidence="2">
    <location>
        <begin position="1"/>
        <end position="31"/>
    </location>
</feature>
<sequence>MLHQPFFLLPSIFSFFTFFSLVSFLSPVSHASPLDVVEMCDDKAKFIAGHPNSALAARYFYDIECDSSDVVLKLIDGAVFYDSWEAYFIFAESNNLPIAEDVLVDAIRSTGLDPLSFPLWKRVIASGLPDEEKRDLLALALSVPIHGSRAILKAYRELESASKNHRPISEGDIISMESVLVQEKWPDRYDILDTEEARLKQKTDFLVLIDYMLSLLKSENSPVSSEIQIKRIDLAFRQMCEQLKNDDSVWLQYACFHANVCDDLDAARDTVELGIQLTNGSVLLSNLRIILSDGDIKSIQEKLGNYTERNEFILSQQRTAGETLRESNFQKASLDLFRSHGKNAASNGVSDSRVYSQWWKGEALHIKDKKMAEKVLKNGMRCCAPSMTDAILLGSQAVDYHLLHANERESLGYAEGQLELQTHSLNKRRLEASWNYLVNAEVDLGLAFGKAANRRDATFPKPHLVAFLEKYRVGTYAPCSKAELESIQYDVDLKAEYSSAETQTIQGCDIPAREKSICPPKVPLNQHFLNIKPECWKALDTHSQARPSAAPPQESPDTVVGPRKHQGKLGYRMILTPATEARCERELRRRAKRGREDDDEDGEELIGLALVRKTMKSIQFEESQERRYRELSANWVINYLLTKVQDFKVPARR</sequence>
<evidence type="ECO:0000256" key="2">
    <source>
        <dbReference type="SAM" id="SignalP"/>
    </source>
</evidence>
<evidence type="ECO:0000256" key="1">
    <source>
        <dbReference type="SAM" id="MobiDB-lite"/>
    </source>
</evidence>
<name>A0A7G2CL47_9TRYP</name>
<organism evidence="3 4">
    <name type="scientific">Angomonas deanei</name>
    <dbReference type="NCBI Taxonomy" id="59799"/>
    <lineage>
        <taxon>Eukaryota</taxon>
        <taxon>Discoba</taxon>
        <taxon>Euglenozoa</taxon>
        <taxon>Kinetoplastea</taxon>
        <taxon>Metakinetoplastina</taxon>
        <taxon>Trypanosomatida</taxon>
        <taxon>Trypanosomatidae</taxon>
        <taxon>Strigomonadinae</taxon>
        <taxon>Angomonas</taxon>
    </lineage>
</organism>
<dbReference type="Gene3D" id="1.25.40.10">
    <property type="entry name" value="Tetratricopeptide repeat domain"/>
    <property type="match status" value="1"/>
</dbReference>